<evidence type="ECO:0000256" key="2">
    <source>
        <dbReference type="ARBA" id="ARBA00010823"/>
    </source>
</evidence>
<keyword evidence="5 12" id="KW-0812">Transmembrane</keyword>
<comment type="similarity">
    <text evidence="2">Belongs to the fatty acid desaturase type 1 family. AlkB subfamily.</text>
</comment>
<evidence type="ECO:0000256" key="7">
    <source>
        <dbReference type="ARBA" id="ARBA00022989"/>
    </source>
</evidence>
<dbReference type="EMBL" id="BBLG01000001">
    <property type="protein sequence ID" value="GAK74765.1"/>
    <property type="molecule type" value="Genomic_DNA"/>
</dbReference>
<proteinExistence type="inferred from homology"/>
<evidence type="ECO:0000256" key="4">
    <source>
        <dbReference type="ARBA" id="ARBA00022519"/>
    </source>
</evidence>
<feature type="transmembrane region" description="Helical" evidence="12">
    <location>
        <begin position="7"/>
        <end position="22"/>
    </location>
</feature>
<evidence type="ECO:0000313" key="15">
    <source>
        <dbReference type="Proteomes" id="UP000028980"/>
    </source>
</evidence>
<dbReference type="InterPro" id="IPR005804">
    <property type="entry name" value="FA_desaturase_dom"/>
</dbReference>
<evidence type="ECO:0000256" key="12">
    <source>
        <dbReference type="SAM" id="Phobius"/>
    </source>
</evidence>
<organism evidence="14 15">
    <name type="scientific">Nonlabens ulvanivorans</name>
    <name type="common">Persicivirga ulvanivorans</name>
    <dbReference type="NCBI Taxonomy" id="906888"/>
    <lineage>
        <taxon>Bacteria</taxon>
        <taxon>Pseudomonadati</taxon>
        <taxon>Bacteroidota</taxon>
        <taxon>Flavobacteriia</taxon>
        <taxon>Flavobacteriales</taxon>
        <taxon>Flavobacteriaceae</taxon>
        <taxon>Nonlabens</taxon>
    </lineage>
</organism>
<dbReference type="Proteomes" id="UP000028980">
    <property type="component" value="Unassembled WGS sequence"/>
</dbReference>
<dbReference type="PANTHER" id="PTHR38674">
    <property type="entry name" value="ALKANE 1-MONOOXYGENASE 1"/>
    <property type="match status" value="1"/>
</dbReference>
<sequence>MKDLKYLTAYIVPILCVIGIYYRGSALYITPPLMVFTIVPLIELIMPSLTSNLDAESKESKLKNKLFDILLWLNVPIIFSVLIYGLYMYSISNFETYEVIGLIFTLGIVAGSNGINVAHELGHRQESWERFLGKILLLPSLYMHFYIEHNYGHHVNAATPEDPASARYNESLYAFWWRSVINQYKNSWSIQNRLLKVNDQSFYSVKNDMLWYTVIQLSYLIIIGLSFSWMTSIIALCIAVVGFSLLEIINYLEHYGLRRVQKKSGRYEVVREIHSWNSNHALGRILLYELTRHSDHHYRANKKYQLLDYHENSPQLPYGYPTMMVIATIPPLWFSIVNKHVPQEMIELSENKNRHL</sequence>
<name>A0A081D769_NONUL</name>
<evidence type="ECO:0000256" key="5">
    <source>
        <dbReference type="ARBA" id="ARBA00022692"/>
    </source>
</evidence>
<comment type="caution">
    <text evidence="14">The sequence shown here is derived from an EMBL/GenBank/DDBJ whole genome shotgun (WGS) entry which is preliminary data.</text>
</comment>
<dbReference type="GO" id="GO:0004497">
    <property type="term" value="F:monooxygenase activity"/>
    <property type="evidence" value="ECO:0007669"/>
    <property type="project" value="UniProtKB-KW"/>
</dbReference>
<dbReference type="CDD" id="cd03512">
    <property type="entry name" value="Alkane-hydroxylase"/>
    <property type="match status" value="1"/>
</dbReference>
<keyword evidence="6" id="KW-0479">Metal-binding</keyword>
<feature type="transmembrane region" description="Helical" evidence="12">
    <location>
        <begin position="233"/>
        <end position="252"/>
    </location>
</feature>
<evidence type="ECO:0000256" key="9">
    <source>
        <dbReference type="ARBA" id="ARBA00023004"/>
    </source>
</evidence>
<evidence type="ECO:0000256" key="1">
    <source>
        <dbReference type="ARBA" id="ARBA00004429"/>
    </source>
</evidence>
<keyword evidence="9" id="KW-0408">Iron</keyword>
<keyword evidence="10 14" id="KW-0503">Monooxygenase</keyword>
<comment type="subcellular location">
    <subcellularLocation>
        <location evidence="1">Cell inner membrane</location>
        <topology evidence="1">Multi-pass membrane protein</topology>
    </subcellularLocation>
</comment>
<evidence type="ECO:0000256" key="3">
    <source>
        <dbReference type="ARBA" id="ARBA00022475"/>
    </source>
</evidence>
<dbReference type="AlphaFoldDB" id="A0A081D769"/>
<gene>
    <name evidence="14" type="ORF">JCM19296_343</name>
</gene>
<dbReference type="InterPro" id="IPR033885">
    <property type="entry name" value="AlkB/XylM"/>
</dbReference>
<dbReference type="EC" id="1.14.15.3" evidence="14"/>
<feature type="transmembrane region" description="Helical" evidence="12">
    <location>
        <begin position="99"/>
        <end position="118"/>
    </location>
</feature>
<dbReference type="GO" id="GO:0006629">
    <property type="term" value="P:lipid metabolic process"/>
    <property type="evidence" value="ECO:0007669"/>
    <property type="project" value="InterPro"/>
</dbReference>
<feature type="transmembrane region" description="Helical" evidence="12">
    <location>
        <begin position="28"/>
        <end position="46"/>
    </location>
</feature>
<evidence type="ECO:0000259" key="13">
    <source>
        <dbReference type="Pfam" id="PF00487"/>
    </source>
</evidence>
<keyword evidence="4" id="KW-0997">Cell inner membrane</keyword>
<evidence type="ECO:0000256" key="11">
    <source>
        <dbReference type="ARBA" id="ARBA00023136"/>
    </source>
</evidence>
<dbReference type="GO" id="GO:0046872">
    <property type="term" value="F:metal ion binding"/>
    <property type="evidence" value="ECO:0007669"/>
    <property type="project" value="UniProtKB-KW"/>
</dbReference>
<reference evidence="14 15" key="1">
    <citation type="journal article" date="2014" name="Genome Announc.">
        <title>Draft Genome Sequences of Marine Flavobacterium Nonlabens Strains NR17, NR24, NR27, NR32, NR33, and Ara13.</title>
        <authorList>
            <person name="Nakanishi M."/>
            <person name="Meirelles P."/>
            <person name="Suzuki R."/>
            <person name="Takatani N."/>
            <person name="Mino S."/>
            <person name="Suda W."/>
            <person name="Oshima K."/>
            <person name="Hattori M."/>
            <person name="Ohkuma M."/>
            <person name="Hosokawa M."/>
            <person name="Miyashita K."/>
            <person name="Thompson F.L."/>
            <person name="Niwa A."/>
            <person name="Sawabe T."/>
            <person name="Sawabe T."/>
        </authorList>
    </citation>
    <scope>NUCLEOTIDE SEQUENCE [LARGE SCALE GENOMIC DNA]</scope>
    <source>
        <strain evidence="15">JCM19296</strain>
    </source>
</reference>
<accession>A0A081D769</accession>
<evidence type="ECO:0000256" key="10">
    <source>
        <dbReference type="ARBA" id="ARBA00023033"/>
    </source>
</evidence>
<keyword evidence="8 14" id="KW-0560">Oxidoreductase</keyword>
<evidence type="ECO:0000313" key="14">
    <source>
        <dbReference type="EMBL" id="GAK74765.1"/>
    </source>
</evidence>
<feature type="transmembrane region" description="Helical" evidence="12">
    <location>
        <begin position="209"/>
        <end position="227"/>
    </location>
</feature>
<evidence type="ECO:0000256" key="8">
    <source>
        <dbReference type="ARBA" id="ARBA00023002"/>
    </source>
</evidence>
<feature type="domain" description="Fatty acid desaturase" evidence="13">
    <location>
        <begin position="101"/>
        <end position="324"/>
    </location>
</feature>
<evidence type="ECO:0000256" key="6">
    <source>
        <dbReference type="ARBA" id="ARBA00022723"/>
    </source>
</evidence>
<dbReference type="GO" id="GO:0005886">
    <property type="term" value="C:plasma membrane"/>
    <property type="evidence" value="ECO:0007669"/>
    <property type="project" value="UniProtKB-SubCell"/>
</dbReference>
<keyword evidence="11 12" id="KW-0472">Membrane</keyword>
<dbReference type="Pfam" id="PF00487">
    <property type="entry name" value="FA_desaturase"/>
    <property type="match status" value="1"/>
</dbReference>
<feature type="transmembrane region" description="Helical" evidence="12">
    <location>
        <begin position="66"/>
        <end position="87"/>
    </location>
</feature>
<keyword evidence="7 12" id="KW-1133">Transmembrane helix</keyword>
<keyword evidence="3" id="KW-1003">Cell membrane</keyword>
<dbReference type="PANTHER" id="PTHR38674:SF1">
    <property type="entry name" value="ALKANE 1-MONOOXYGENASE 1"/>
    <property type="match status" value="1"/>
</dbReference>
<protein>
    <submittedName>
        <fullName evidence="14">Alkane-1 monooxygenase</fullName>
        <ecNumber evidence="14">1.14.15.3</ecNumber>
    </submittedName>
</protein>